<dbReference type="EMBL" id="JADKFW010000008">
    <property type="protein sequence ID" value="MBK9718251.1"/>
    <property type="molecule type" value="Genomic_DNA"/>
</dbReference>
<gene>
    <name evidence="2" type="ORF">IPO85_12195</name>
</gene>
<reference evidence="2 3" key="1">
    <citation type="submission" date="2020-10" db="EMBL/GenBank/DDBJ databases">
        <title>Connecting structure to function with the recovery of over 1000 high-quality activated sludge metagenome-assembled genomes encoding full-length rRNA genes using long-read sequencing.</title>
        <authorList>
            <person name="Singleton C.M."/>
            <person name="Petriglieri F."/>
            <person name="Kristensen J.M."/>
            <person name="Kirkegaard R.H."/>
            <person name="Michaelsen T.Y."/>
            <person name="Andersen M.H."/>
            <person name="Karst S.M."/>
            <person name="Dueholm M.S."/>
            <person name="Nielsen P.H."/>
            <person name="Albertsen M."/>
        </authorList>
    </citation>
    <scope>NUCLEOTIDE SEQUENCE [LARGE SCALE GENOMIC DNA]</scope>
    <source>
        <strain evidence="2">Ribe_18-Q3-R11-54_BAT3C.373</strain>
    </source>
</reference>
<evidence type="ECO:0000313" key="3">
    <source>
        <dbReference type="Proteomes" id="UP000808349"/>
    </source>
</evidence>
<organism evidence="2 3">
    <name type="scientific">Candidatus Defluviibacterium haderslevense</name>
    <dbReference type="NCBI Taxonomy" id="2981993"/>
    <lineage>
        <taxon>Bacteria</taxon>
        <taxon>Pseudomonadati</taxon>
        <taxon>Bacteroidota</taxon>
        <taxon>Saprospiria</taxon>
        <taxon>Saprospirales</taxon>
        <taxon>Saprospiraceae</taxon>
        <taxon>Candidatus Defluviibacterium</taxon>
    </lineage>
</organism>
<dbReference type="Pfam" id="PF18962">
    <property type="entry name" value="Por_Secre_tail"/>
    <property type="match status" value="1"/>
</dbReference>
<evidence type="ECO:0000259" key="1">
    <source>
        <dbReference type="Pfam" id="PF18962"/>
    </source>
</evidence>
<protein>
    <submittedName>
        <fullName evidence="2">T9SS type A sorting domain-containing protein</fullName>
    </submittedName>
</protein>
<comment type="caution">
    <text evidence="2">The sequence shown here is derived from an EMBL/GenBank/DDBJ whole genome shotgun (WGS) entry which is preliminary data.</text>
</comment>
<name>A0A9D7SB81_9BACT</name>
<dbReference type="InterPro" id="IPR026444">
    <property type="entry name" value="Secre_tail"/>
</dbReference>
<dbReference type="Proteomes" id="UP000808349">
    <property type="component" value="Unassembled WGS sequence"/>
</dbReference>
<evidence type="ECO:0000313" key="2">
    <source>
        <dbReference type="EMBL" id="MBK9718251.1"/>
    </source>
</evidence>
<sequence length="387" mass="43625">MSKLNSLFRISLVLIIAFGLHIIPGTSQCFNCQNAPKGTIWCDDFEDSTPLNQKYFEYNDNQGDFIKMDQVGRDHSRGMRVKWQQGEVGAGSLSKSFGKTPDTYIGKYAAQPTENFDEIYWRMDVMAQAGWVGGGPAKLSRALCLANSNWAEGLMAHLWSGGTKDEFLGMDPASGIGTDGVLKSTKYNDFNNLRWLGFKAGNIDMFSTRNAGRWFCVVGHVKLNTPGQKNGVFEFWINDTLQASATNLDWHNTWNSNPANMHINAVFFENYWNAGSPVQQERYFDNLVISTQSIPCKCEVTSVENTNKEKDLMIFPNPPHSFLEFKLTDIQLPIMIEIYDLSGMLRIKDLVKKSNQQINLTPLKSGIYIVKSPSYSPLKMIVTHSFD</sequence>
<dbReference type="AlphaFoldDB" id="A0A9D7SB81"/>
<proteinExistence type="predicted"/>
<dbReference type="NCBIfam" id="TIGR04183">
    <property type="entry name" value="Por_Secre_tail"/>
    <property type="match status" value="1"/>
</dbReference>
<accession>A0A9D7SB81</accession>
<feature type="domain" description="Secretion system C-terminal sorting" evidence="1">
    <location>
        <begin position="314"/>
        <end position="371"/>
    </location>
</feature>
<dbReference type="Gene3D" id="2.60.120.200">
    <property type="match status" value="1"/>
</dbReference>